<dbReference type="PANTHER" id="PTHR46696:SF1">
    <property type="entry name" value="CYTOCHROME P450 YJIB-RELATED"/>
    <property type="match status" value="1"/>
</dbReference>
<comment type="similarity">
    <text evidence="1 7">Belongs to the cytochrome P450 family.</text>
</comment>
<dbReference type="PANTHER" id="PTHR46696">
    <property type="entry name" value="P450, PUTATIVE (EUROFUNG)-RELATED"/>
    <property type="match status" value="1"/>
</dbReference>
<organism evidence="8 9">
    <name type="scientific">Nodularia spumigena CENA596</name>
    <dbReference type="NCBI Taxonomy" id="1819295"/>
    <lineage>
        <taxon>Bacteria</taxon>
        <taxon>Bacillati</taxon>
        <taxon>Cyanobacteriota</taxon>
        <taxon>Cyanophyceae</taxon>
        <taxon>Nostocales</taxon>
        <taxon>Nodulariaceae</taxon>
        <taxon>Nodularia</taxon>
    </lineage>
</organism>
<dbReference type="GO" id="GO:0004497">
    <property type="term" value="F:monooxygenase activity"/>
    <property type="evidence" value="ECO:0007669"/>
    <property type="project" value="UniProtKB-KW"/>
</dbReference>
<dbReference type="Pfam" id="PF00067">
    <property type="entry name" value="p450"/>
    <property type="match status" value="1"/>
</dbReference>
<accession>A0A166JPM9</accession>
<evidence type="ECO:0000256" key="3">
    <source>
        <dbReference type="ARBA" id="ARBA00022723"/>
    </source>
</evidence>
<dbReference type="GO" id="GO:0020037">
    <property type="term" value="F:heme binding"/>
    <property type="evidence" value="ECO:0007669"/>
    <property type="project" value="InterPro"/>
</dbReference>
<protein>
    <submittedName>
        <fullName evidence="8">Cytochrome P450</fullName>
    </submittedName>
</protein>
<dbReference type="GO" id="GO:0016705">
    <property type="term" value="F:oxidoreductase activity, acting on paired donors, with incorporation or reduction of molecular oxygen"/>
    <property type="evidence" value="ECO:0007669"/>
    <property type="project" value="InterPro"/>
</dbReference>
<evidence type="ECO:0000256" key="5">
    <source>
        <dbReference type="ARBA" id="ARBA00023004"/>
    </source>
</evidence>
<sequence length="408" mass="46198">MTATHQKITLERVDIASPSFRANPFPTFKHWRNTRPIIPVHAFGERAWIITRYDEVLAALTDERLVKNRRNVANPDQQQGRMWIPGFIKPLQSNMLDSDIPDHTRLRSLVHQAFIPRLIGQMQTRIHRLAHELIDRAQSQGKMDLIHDFALPIPMVVISEMLGVAEQDRAAFHHWSRVMTSTSKPIDGILAIPSLYQLVRFVRRLFREHRRNPQDDLTSALLEAESDGSKLSEDELIAMVALLLTAGHETTVNLIGNGVLALLTHPAQLDRLRTEPELMKSAVEELVRYTPPVLFATTRYAREDYAIAGTQIPKGELVLAALGSANHDESKFEHPEALILDRKHNKHVGFGSGMHYCLGAPLARLESSIAFQVLFERLPNIRLAVNPENLRWNSSLVTRGLKAIPVKF</sequence>
<evidence type="ECO:0000256" key="1">
    <source>
        <dbReference type="ARBA" id="ARBA00010617"/>
    </source>
</evidence>
<dbReference type="GO" id="GO:0005506">
    <property type="term" value="F:iron ion binding"/>
    <property type="evidence" value="ECO:0007669"/>
    <property type="project" value="InterPro"/>
</dbReference>
<comment type="caution">
    <text evidence="8">The sequence shown here is derived from an EMBL/GenBank/DDBJ whole genome shotgun (WGS) entry which is preliminary data.</text>
</comment>
<keyword evidence="3 7" id="KW-0479">Metal-binding</keyword>
<evidence type="ECO:0000256" key="7">
    <source>
        <dbReference type="RuleBase" id="RU000461"/>
    </source>
</evidence>
<dbReference type="AlphaFoldDB" id="A0A166JPM9"/>
<reference evidence="8 9" key="1">
    <citation type="submission" date="2016-04" db="EMBL/GenBank/DDBJ databases">
        <title>Draft Genome Assembly of the Bloom-forming Cyanobacterium Nodularia spumigena Strain CENA596 in Shrimp Production Ponds.</title>
        <authorList>
            <person name="Popin R.V."/>
            <person name="Rigonato J."/>
            <person name="Abreu V.A."/>
            <person name="Andreote A.P."/>
            <person name="Silveira S.B."/>
            <person name="Odebrecht C."/>
            <person name="Fiore M.F."/>
        </authorList>
    </citation>
    <scope>NUCLEOTIDE SEQUENCE [LARGE SCALE GENOMIC DNA]</scope>
    <source>
        <strain evidence="8 9">CENA596</strain>
    </source>
</reference>
<evidence type="ECO:0000313" key="8">
    <source>
        <dbReference type="EMBL" id="KZL49978.1"/>
    </source>
</evidence>
<evidence type="ECO:0000256" key="4">
    <source>
        <dbReference type="ARBA" id="ARBA00023002"/>
    </source>
</evidence>
<dbReference type="InterPro" id="IPR002397">
    <property type="entry name" value="Cyt_P450_B"/>
</dbReference>
<dbReference type="FunFam" id="1.10.630.10:FF:000018">
    <property type="entry name" value="Cytochrome P450 monooxygenase"/>
    <property type="match status" value="1"/>
</dbReference>
<dbReference type="EMBL" id="LWAJ01000122">
    <property type="protein sequence ID" value="KZL49978.1"/>
    <property type="molecule type" value="Genomic_DNA"/>
</dbReference>
<dbReference type="InterPro" id="IPR036396">
    <property type="entry name" value="Cyt_P450_sf"/>
</dbReference>
<dbReference type="PRINTS" id="PR00385">
    <property type="entry name" value="P450"/>
</dbReference>
<dbReference type="CDD" id="cd11029">
    <property type="entry name" value="CYP107-like"/>
    <property type="match status" value="1"/>
</dbReference>
<gene>
    <name evidence="8" type="ORF">A2T98_09980</name>
</gene>
<proteinExistence type="inferred from homology"/>
<dbReference type="PROSITE" id="PS00086">
    <property type="entry name" value="CYTOCHROME_P450"/>
    <property type="match status" value="1"/>
</dbReference>
<dbReference type="Gene3D" id="1.10.630.10">
    <property type="entry name" value="Cytochrome P450"/>
    <property type="match status" value="1"/>
</dbReference>
<keyword evidence="5 7" id="KW-0408">Iron</keyword>
<dbReference type="Proteomes" id="UP000076555">
    <property type="component" value="Unassembled WGS sequence"/>
</dbReference>
<dbReference type="InterPro" id="IPR001128">
    <property type="entry name" value="Cyt_P450"/>
</dbReference>
<dbReference type="PRINTS" id="PR00359">
    <property type="entry name" value="BP450"/>
</dbReference>
<name>A0A166JPM9_NODSP</name>
<dbReference type="InterPro" id="IPR017972">
    <property type="entry name" value="Cyt_P450_CS"/>
</dbReference>
<dbReference type="RefSeq" id="WP_063872649.1">
    <property type="nucleotide sequence ID" value="NZ_CAWMRI010000122.1"/>
</dbReference>
<evidence type="ECO:0000256" key="2">
    <source>
        <dbReference type="ARBA" id="ARBA00022617"/>
    </source>
</evidence>
<keyword evidence="4 7" id="KW-0560">Oxidoreductase</keyword>
<dbReference type="OrthoDB" id="9801155at2"/>
<keyword evidence="6 7" id="KW-0503">Monooxygenase</keyword>
<evidence type="ECO:0000313" key="9">
    <source>
        <dbReference type="Proteomes" id="UP000076555"/>
    </source>
</evidence>
<evidence type="ECO:0000256" key="6">
    <source>
        <dbReference type="ARBA" id="ARBA00023033"/>
    </source>
</evidence>
<dbReference type="SUPFAM" id="SSF48264">
    <property type="entry name" value="Cytochrome P450"/>
    <property type="match status" value="1"/>
</dbReference>
<keyword evidence="2 7" id="KW-0349">Heme</keyword>